<dbReference type="STRING" id="1046627.BZARG_619"/>
<evidence type="ECO:0000256" key="1">
    <source>
        <dbReference type="ARBA" id="ARBA00006739"/>
    </source>
</evidence>
<reference evidence="5 6" key="1">
    <citation type="journal article" date="2008" name="Int. J. Syst. Evol. Microbiol.">
        <title>Bizionia argentinensis sp. nov., isolated from surface marine water in Antarctica.</title>
        <authorList>
            <person name="Bercovich A."/>
            <person name="Vazquez S.C."/>
            <person name="Yankilevich P."/>
            <person name="Coria S.H."/>
            <person name="Foti M."/>
            <person name="Hernandez E."/>
            <person name="Vidal A."/>
            <person name="Ruberto L."/>
            <person name="Melo C."/>
            <person name="Marenssi S."/>
            <person name="Criscuolo M."/>
            <person name="Memoli M."/>
            <person name="Arguelles M."/>
            <person name="Mac Cormack W.P."/>
        </authorList>
    </citation>
    <scope>NUCLEOTIDE SEQUENCE [LARGE SCALE GENOMIC DNA]</scope>
    <source>
        <strain evidence="5 6">JUB59</strain>
    </source>
</reference>
<evidence type="ECO:0000313" key="5">
    <source>
        <dbReference type="EMBL" id="EGV44359.1"/>
    </source>
</evidence>
<evidence type="ECO:0000313" key="6">
    <source>
        <dbReference type="Proteomes" id="UP000003730"/>
    </source>
</evidence>
<comment type="caution">
    <text evidence="5">The sequence shown here is derived from an EMBL/GenBank/DDBJ whole genome shotgun (WGS) entry which is preliminary data.</text>
</comment>
<keyword evidence="6" id="KW-1185">Reference proteome</keyword>
<dbReference type="InterPro" id="IPR029044">
    <property type="entry name" value="Nucleotide-diphossugar_trans"/>
</dbReference>
<gene>
    <name evidence="5" type="ORF">BZARG_619</name>
</gene>
<evidence type="ECO:0000256" key="3">
    <source>
        <dbReference type="ARBA" id="ARBA00022679"/>
    </source>
</evidence>
<evidence type="ECO:0000256" key="2">
    <source>
        <dbReference type="ARBA" id="ARBA00022676"/>
    </source>
</evidence>
<proteinExistence type="inferred from homology"/>
<dbReference type="GO" id="GO:0016757">
    <property type="term" value="F:glycosyltransferase activity"/>
    <property type="evidence" value="ECO:0007669"/>
    <property type="project" value="UniProtKB-KW"/>
</dbReference>
<dbReference type="PANTHER" id="PTHR43179:SF12">
    <property type="entry name" value="GALACTOFURANOSYLTRANSFERASE GLFT2"/>
    <property type="match status" value="1"/>
</dbReference>
<dbReference type="CDD" id="cd00761">
    <property type="entry name" value="Glyco_tranf_GTA_type"/>
    <property type="match status" value="1"/>
</dbReference>
<dbReference type="PATRIC" id="fig|1046627.3.peg.654"/>
<dbReference type="Gene3D" id="3.90.550.10">
    <property type="entry name" value="Spore Coat Polysaccharide Biosynthesis Protein SpsA, Chain A"/>
    <property type="match status" value="1"/>
</dbReference>
<dbReference type="EMBL" id="AFXZ01000009">
    <property type="protein sequence ID" value="EGV44359.1"/>
    <property type="molecule type" value="Genomic_DNA"/>
</dbReference>
<dbReference type="Pfam" id="PF00535">
    <property type="entry name" value="Glycos_transf_2"/>
    <property type="match status" value="1"/>
</dbReference>
<dbReference type="OrthoDB" id="1326385at2"/>
<accession>G2EAT7</accession>
<feature type="domain" description="Glycosyltransferase 2-like" evidence="4">
    <location>
        <begin position="241"/>
        <end position="372"/>
    </location>
</feature>
<organism evidence="5 6">
    <name type="scientific">Bizionia argentinensis JUB59</name>
    <dbReference type="NCBI Taxonomy" id="1046627"/>
    <lineage>
        <taxon>Bacteria</taxon>
        <taxon>Pseudomonadati</taxon>
        <taxon>Bacteroidota</taxon>
        <taxon>Flavobacteriia</taxon>
        <taxon>Flavobacteriales</taxon>
        <taxon>Flavobacteriaceae</taxon>
        <taxon>Bizionia</taxon>
    </lineage>
</organism>
<protein>
    <submittedName>
        <fullName evidence="5">Glycosyltransferase family 2 protein</fullName>
    </submittedName>
</protein>
<name>G2EAT7_9FLAO</name>
<keyword evidence="3 5" id="KW-0808">Transferase</keyword>
<keyword evidence="2" id="KW-0328">Glycosyltransferase</keyword>
<dbReference type="SUPFAM" id="SSF53448">
    <property type="entry name" value="Nucleotide-diphospho-sugar transferases"/>
    <property type="match status" value="1"/>
</dbReference>
<comment type="similarity">
    <text evidence="1">Belongs to the glycosyltransferase 2 family.</text>
</comment>
<dbReference type="eggNOG" id="COG1216">
    <property type="taxonomic scope" value="Bacteria"/>
</dbReference>
<dbReference type="AlphaFoldDB" id="G2EAT7"/>
<sequence>MIVLIHKHNNVVRVFDYHTNDSISISVNKPAKALFELATAYPNRFIVWCDEALQDYINFEGFKQVFHHKRIMASFEIRNTHYISDRIGYVESSPFVNIKKNVTYPTWLMSTCVGAIHAQVLLKFNPKTYKGSHFAYMLNSIAKKGMKFGLFCYSSPELLKPNNIILAPYKSANKILYQFIKQHYKTRWIFITFFNSFIYERKLQVGALIASWFVRKKIITLCFGDIQVNSTQIDDSNNSITVVIPTMGRRNYLCNVLLDLSKQTLLPKQVIIIEQNSDVSSVTDLDYLSTQSWPFVIEHVFIHQTGACNARNMALKKVTSDYVFMADDDVRFKTDLLDSSLKEMNTYGLRVATFSCLQKSEEDSINKIMQWHTFGSGCSMAYSNVLHNVAFDMAFENGFGEDGDFGMQIRNLGVDIGYLPNCRLLHLKAPVGGFRAKFEHPWLKEMIQPKPSPTVMLYNLKHQSIQQINGYKTLLFLKFYKKQAIKNPLVYFRAMNKRWERSVVWAEYLIQKTN</sequence>
<dbReference type="Proteomes" id="UP000003730">
    <property type="component" value="Unassembled WGS sequence"/>
</dbReference>
<evidence type="ECO:0000259" key="4">
    <source>
        <dbReference type="Pfam" id="PF00535"/>
    </source>
</evidence>
<dbReference type="InterPro" id="IPR001173">
    <property type="entry name" value="Glyco_trans_2-like"/>
</dbReference>
<dbReference type="PANTHER" id="PTHR43179">
    <property type="entry name" value="RHAMNOSYLTRANSFERASE WBBL"/>
    <property type="match status" value="1"/>
</dbReference>
<dbReference type="RefSeq" id="WP_008635531.1">
    <property type="nucleotide sequence ID" value="NZ_AFXZ01000009.1"/>
</dbReference>